<gene>
    <name evidence="2" type="ORF">SAMN05443665_100673</name>
</gene>
<feature type="compositionally biased region" description="Basic and acidic residues" evidence="1">
    <location>
        <begin position="26"/>
        <end position="52"/>
    </location>
</feature>
<evidence type="ECO:0000313" key="2">
    <source>
        <dbReference type="EMBL" id="SNS57654.1"/>
    </source>
</evidence>
<proteinExistence type="predicted"/>
<accession>A0A239FNY7</accession>
<evidence type="ECO:0000256" key="1">
    <source>
        <dbReference type="SAM" id="MobiDB-lite"/>
    </source>
</evidence>
<evidence type="ECO:0000313" key="3">
    <source>
        <dbReference type="Proteomes" id="UP000198318"/>
    </source>
</evidence>
<sequence>MSERAPEGRAGDAGRPQEPQAGGFREVSEAEEVHPEPFRPDSTEGRGGRPEDLNPDDFE</sequence>
<feature type="region of interest" description="Disordered" evidence="1">
    <location>
        <begin position="1"/>
        <end position="59"/>
    </location>
</feature>
<name>A0A239FNY7_9ACTN</name>
<dbReference type="Proteomes" id="UP000198318">
    <property type="component" value="Unassembled WGS sequence"/>
</dbReference>
<keyword evidence="3" id="KW-1185">Reference proteome</keyword>
<organism evidence="2 3">
    <name type="scientific">Actinomadura meyerae</name>
    <dbReference type="NCBI Taxonomy" id="240840"/>
    <lineage>
        <taxon>Bacteria</taxon>
        <taxon>Bacillati</taxon>
        <taxon>Actinomycetota</taxon>
        <taxon>Actinomycetes</taxon>
        <taxon>Streptosporangiales</taxon>
        <taxon>Thermomonosporaceae</taxon>
        <taxon>Actinomadura</taxon>
    </lineage>
</organism>
<dbReference type="AlphaFoldDB" id="A0A239FNY7"/>
<dbReference type="EMBL" id="FZOR01000006">
    <property type="protein sequence ID" value="SNS57654.1"/>
    <property type="molecule type" value="Genomic_DNA"/>
</dbReference>
<reference evidence="2 3" key="1">
    <citation type="submission" date="2017-06" db="EMBL/GenBank/DDBJ databases">
        <authorList>
            <person name="Kim H.J."/>
            <person name="Triplett B.A."/>
        </authorList>
    </citation>
    <scope>NUCLEOTIDE SEQUENCE [LARGE SCALE GENOMIC DNA]</scope>
    <source>
        <strain evidence="2 3">DSM 44715</strain>
    </source>
</reference>
<feature type="compositionally biased region" description="Basic and acidic residues" evidence="1">
    <location>
        <begin position="1"/>
        <end position="12"/>
    </location>
</feature>
<dbReference type="RefSeq" id="WP_143227919.1">
    <property type="nucleotide sequence ID" value="NZ_FZOR01000006.1"/>
</dbReference>
<dbReference type="OrthoDB" id="3483490at2"/>
<protein>
    <submittedName>
        <fullName evidence="2">Uncharacterized protein</fullName>
    </submittedName>
</protein>